<dbReference type="PANTHER" id="PTHR44145">
    <property type="entry name" value="DNAJ HOMOLOG SUBFAMILY A MEMBER 3, MITOCHONDRIAL"/>
    <property type="match status" value="1"/>
</dbReference>
<dbReference type="PRINTS" id="PR00625">
    <property type="entry name" value="JDOMAIN"/>
</dbReference>
<keyword evidence="5" id="KW-1185">Reference proteome</keyword>
<name>A0A1U7JJF7_9HYPH</name>
<protein>
    <submittedName>
        <fullName evidence="4">Molecular chaperone DnaJ</fullName>
    </submittedName>
</protein>
<dbReference type="PROSITE" id="PS50076">
    <property type="entry name" value="DNAJ_2"/>
    <property type="match status" value="1"/>
</dbReference>
<feature type="region of interest" description="Disordered" evidence="2">
    <location>
        <begin position="1"/>
        <end position="27"/>
    </location>
</feature>
<gene>
    <name evidence="4" type="ORF">A3843_05930</name>
</gene>
<comment type="caution">
    <text evidence="4">The sequence shown here is derived from an EMBL/GenBank/DDBJ whole genome shotgun (WGS) entry which is preliminary data.</text>
</comment>
<accession>A0A1U7JJF7</accession>
<dbReference type="PANTHER" id="PTHR44145:SF3">
    <property type="entry name" value="DNAJ HOMOLOG SUBFAMILY A MEMBER 3, MITOCHONDRIAL"/>
    <property type="match status" value="1"/>
</dbReference>
<reference evidence="4 5" key="1">
    <citation type="submission" date="2016-03" db="EMBL/GenBank/DDBJ databases">
        <title>Genome sequence of Nesiotobacter sp. nov., a moderately halophilic alphaproteobacterium isolated from the Yellow Sea, China.</title>
        <authorList>
            <person name="Zhang G."/>
            <person name="Zhang R."/>
        </authorList>
    </citation>
    <scope>NUCLEOTIDE SEQUENCE [LARGE SCALE GENOMIC DNA]</scope>
    <source>
        <strain evidence="4 5">WB1-6</strain>
    </source>
</reference>
<dbReference type="Gene3D" id="1.10.287.110">
    <property type="entry name" value="DnaJ domain"/>
    <property type="match status" value="1"/>
</dbReference>
<dbReference type="AlphaFoldDB" id="A0A1U7JJF7"/>
<evidence type="ECO:0000313" key="4">
    <source>
        <dbReference type="EMBL" id="OKL44835.1"/>
    </source>
</evidence>
<feature type="compositionally biased region" description="Basic and acidic residues" evidence="2">
    <location>
        <begin position="106"/>
        <end position="124"/>
    </location>
</feature>
<proteinExistence type="predicted"/>
<feature type="compositionally biased region" description="Basic and acidic residues" evidence="2">
    <location>
        <begin position="11"/>
        <end position="27"/>
    </location>
</feature>
<dbReference type="SUPFAM" id="SSF46565">
    <property type="entry name" value="Chaperone J-domain"/>
    <property type="match status" value="1"/>
</dbReference>
<evidence type="ECO:0000256" key="1">
    <source>
        <dbReference type="ARBA" id="ARBA00023186"/>
    </source>
</evidence>
<dbReference type="EMBL" id="LVVZ01000010">
    <property type="protein sequence ID" value="OKL44835.1"/>
    <property type="molecule type" value="Genomic_DNA"/>
</dbReference>
<evidence type="ECO:0000256" key="2">
    <source>
        <dbReference type="SAM" id="MobiDB-lite"/>
    </source>
</evidence>
<evidence type="ECO:0000313" key="5">
    <source>
        <dbReference type="Proteomes" id="UP000185783"/>
    </source>
</evidence>
<feature type="domain" description="J" evidence="3">
    <location>
        <begin position="147"/>
        <end position="204"/>
    </location>
</feature>
<organism evidence="4 5">
    <name type="scientific">Pseudovibrio exalbescens</name>
    <dbReference type="NCBI Taxonomy" id="197461"/>
    <lineage>
        <taxon>Bacteria</taxon>
        <taxon>Pseudomonadati</taxon>
        <taxon>Pseudomonadota</taxon>
        <taxon>Alphaproteobacteria</taxon>
        <taxon>Hyphomicrobiales</taxon>
        <taxon>Stappiaceae</taxon>
        <taxon>Pseudovibrio</taxon>
    </lineage>
</organism>
<dbReference type="RefSeq" id="WP_028481350.1">
    <property type="nucleotide sequence ID" value="NZ_LVVZ01000010.1"/>
</dbReference>
<dbReference type="InterPro" id="IPR001623">
    <property type="entry name" value="DnaJ_domain"/>
</dbReference>
<dbReference type="InterPro" id="IPR036869">
    <property type="entry name" value="J_dom_sf"/>
</dbReference>
<dbReference type="SMART" id="SM00271">
    <property type="entry name" value="DnaJ"/>
    <property type="match status" value="1"/>
</dbReference>
<dbReference type="OrthoDB" id="9786294at2"/>
<dbReference type="CDD" id="cd06257">
    <property type="entry name" value="DnaJ"/>
    <property type="match status" value="1"/>
</dbReference>
<dbReference type="STRING" id="197461.A3843_05930"/>
<dbReference type="InterPro" id="IPR051938">
    <property type="entry name" value="Apopto_cytoskel_mod"/>
</dbReference>
<keyword evidence="1" id="KW-0143">Chaperone</keyword>
<sequence length="205" mass="23597">MKLNSSLFDSIRVKPDKERQQETRHPQCEWEGCTKAGTHRAPKGRDREGEYFHFCVDHVRAYNKSYNYFSGMDEDTVRTYHRDSVTGHRPTWKMGVNSAAGAAARDGSRTRVDDDTYQDPHEVFRGAGTGRRRRAQPERKVLALEKRSFEALNLRTSARGQEIKSRYKELVKIHHPDANGGDRSSEDRLREIIQAYNTLKKAGLC</sequence>
<dbReference type="Pfam" id="PF00226">
    <property type="entry name" value="DnaJ"/>
    <property type="match status" value="1"/>
</dbReference>
<feature type="region of interest" description="Disordered" evidence="2">
    <location>
        <begin position="102"/>
        <end position="124"/>
    </location>
</feature>
<evidence type="ECO:0000259" key="3">
    <source>
        <dbReference type="PROSITE" id="PS50076"/>
    </source>
</evidence>
<dbReference type="Proteomes" id="UP000185783">
    <property type="component" value="Unassembled WGS sequence"/>
</dbReference>